<keyword evidence="3" id="KW-1185">Reference proteome</keyword>
<dbReference type="HOGENOM" id="CLU_1641404_0_0_7"/>
<evidence type="ECO:0000313" key="3">
    <source>
        <dbReference type="Proteomes" id="UP000008963"/>
    </source>
</evidence>
<sequence length="161" mass="17661">MFIRYNRGMKVFTAFNETLPSSVENTSRKGARKTGPSKVKKSYRPPRENLSPEEIKARVASKTGANKKKVENLSGKQVSTFMSEDNAAVANIRTSTSTIEAAKSEKSEVKGEKNVLVNSDVQKNDPSDTNVHQKLKGLLNSGGFGWNDKERAALSEILGKD</sequence>
<dbReference type="PATRIC" id="fig|862908.3.peg.678"/>
<organism evidence="2 3">
    <name type="scientific">Halobacteriovorax marinus (strain ATCC BAA-682 / DSM 15412 / SJ)</name>
    <name type="common">Bacteriovorax marinus</name>
    <dbReference type="NCBI Taxonomy" id="862908"/>
    <lineage>
        <taxon>Bacteria</taxon>
        <taxon>Pseudomonadati</taxon>
        <taxon>Bdellovibrionota</taxon>
        <taxon>Bacteriovoracia</taxon>
        <taxon>Bacteriovoracales</taxon>
        <taxon>Halobacteriovoraceae</taxon>
        <taxon>Halobacteriovorax</taxon>
    </lineage>
</organism>
<evidence type="ECO:0000313" key="2">
    <source>
        <dbReference type="EMBL" id="CBW25610.1"/>
    </source>
</evidence>
<dbReference type="AlphaFoldDB" id="E1X5P3"/>
<gene>
    <name evidence="2" type="ordered locus">BMS_0706</name>
</gene>
<evidence type="ECO:0000256" key="1">
    <source>
        <dbReference type="SAM" id="MobiDB-lite"/>
    </source>
</evidence>
<name>E1X5P3_HALMS</name>
<reference evidence="3" key="1">
    <citation type="journal article" date="2013" name="ISME J.">
        <title>A small predatory core genome in the divergent marine Bacteriovorax marinus SJ and the terrestrial Bdellovibrio bacteriovorus.</title>
        <authorList>
            <person name="Crossman L.C."/>
            <person name="Chen H."/>
            <person name="Cerdeno-Tarraga A.M."/>
            <person name="Brooks K."/>
            <person name="Quail M.A."/>
            <person name="Pineiro S.A."/>
            <person name="Hobley L."/>
            <person name="Sockett R.E."/>
            <person name="Bentley S.D."/>
            <person name="Parkhill J."/>
            <person name="Williams H.N."/>
            <person name="Stine O.C."/>
        </authorList>
    </citation>
    <scope>NUCLEOTIDE SEQUENCE [LARGE SCALE GENOMIC DNA]</scope>
    <source>
        <strain evidence="3">ATCC BAA-682 / DSM 15412 / SJ</strain>
    </source>
</reference>
<dbReference type="KEGG" id="bmx:BMS_0706"/>
<proteinExistence type="predicted"/>
<protein>
    <submittedName>
        <fullName evidence="2">Uncharacterized protein</fullName>
    </submittedName>
</protein>
<feature type="region of interest" description="Disordered" evidence="1">
    <location>
        <begin position="22"/>
        <end position="50"/>
    </location>
</feature>
<dbReference type="Proteomes" id="UP000008963">
    <property type="component" value="Chromosome"/>
</dbReference>
<dbReference type="EMBL" id="FQ312005">
    <property type="protein sequence ID" value="CBW25610.1"/>
    <property type="molecule type" value="Genomic_DNA"/>
</dbReference>
<accession>E1X5P3</accession>